<gene>
    <name evidence="2" type="ORF">TNIN_20601</name>
</gene>
<dbReference type="EMBL" id="BMAV01022796">
    <property type="protein sequence ID" value="GFY78056.1"/>
    <property type="molecule type" value="Genomic_DNA"/>
</dbReference>
<sequence length="149" mass="16973">MSSNSLSPADKKSSQPVASAKKKLEFLLSSKDKLEMMGEEIPKAFKLLEKSRFYKDYLPDLKRVVDDTMSVLQQIVIREMAEVLGNGFDVHTNRFNEDMTRALLESEKVRKHFSPMNPDGNLKVLEDLFTFLAHTNMSLIDLLSFVQGT</sequence>
<accession>A0A8X6YRU7</accession>
<evidence type="ECO:0000256" key="1">
    <source>
        <dbReference type="SAM" id="MobiDB-lite"/>
    </source>
</evidence>
<name>A0A8X6YRU7_9ARAC</name>
<feature type="region of interest" description="Disordered" evidence="1">
    <location>
        <begin position="1"/>
        <end position="20"/>
    </location>
</feature>
<organism evidence="2 3">
    <name type="scientific">Trichonephila inaurata madagascariensis</name>
    <dbReference type="NCBI Taxonomy" id="2747483"/>
    <lineage>
        <taxon>Eukaryota</taxon>
        <taxon>Metazoa</taxon>
        <taxon>Ecdysozoa</taxon>
        <taxon>Arthropoda</taxon>
        <taxon>Chelicerata</taxon>
        <taxon>Arachnida</taxon>
        <taxon>Araneae</taxon>
        <taxon>Araneomorphae</taxon>
        <taxon>Entelegynae</taxon>
        <taxon>Araneoidea</taxon>
        <taxon>Nephilidae</taxon>
        <taxon>Trichonephila</taxon>
        <taxon>Trichonephila inaurata</taxon>
    </lineage>
</organism>
<reference evidence="2" key="1">
    <citation type="submission" date="2020-08" db="EMBL/GenBank/DDBJ databases">
        <title>Multicomponent nature underlies the extraordinary mechanical properties of spider dragline silk.</title>
        <authorList>
            <person name="Kono N."/>
            <person name="Nakamura H."/>
            <person name="Mori M."/>
            <person name="Yoshida Y."/>
            <person name="Ohtoshi R."/>
            <person name="Malay A.D."/>
            <person name="Moran D.A.P."/>
            <person name="Tomita M."/>
            <person name="Numata K."/>
            <person name="Arakawa K."/>
        </authorList>
    </citation>
    <scope>NUCLEOTIDE SEQUENCE</scope>
</reference>
<evidence type="ECO:0000313" key="3">
    <source>
        <dbReference type="Proteomes" id="UP000886998"/>
    </source>
</evidence>
<protein>
    <submittedName>
        <fullName evidence="2">Uncharacterized protein</fullName>
    </submittedName>
</protein>
<comment type="caution">
    <text evidence="2">The sequence shown here is derived from an EMBL/GenBank/DDBJ whole genome shotgun (WGS) entry which is preliminary data.</text>
</comment>
<evidence type="ECO:0000313" key="2">
    <source>
        <dbReference type="EMBL" id="GFY78056.1"/>
    </source>
</evidence>
<dbReference type="AlphaFoldDB" id="A0A8X6YRU7"/>
<proteinExistence type="predicted"/>
<keyword evidence="3" id="KW-1185">Reference proteome</keyword>
<dbReference type="Proteomes" id="UP000886998">
    <property type="component" value="Unassembled WGS sequence"/>
</dbReference>